<comment type="cofactor">
    <cofactor evidence="1">
        <name>thiamine diphosphate</name>
        <dbReference type="ChEBI" id="CHEBI:58937"/>
    </cofactor>
</comment>
<dbReference type="SMART" id="SM00861">
    <property type="entry name" value="Transket_pyr"/>
    <property type="match status" value="1"/>
</dbReference>
<comment type="caution">
    <text evidence="5">The sequence shown here is derived from an EMBL/GenBank/DDBJ whole genome shotgun (WGS) entry which is preliminary data.</text>
</comment>
<gene>
    <name evidence="5" type="ORF">EG850_10735</name>
</gene>
<evidence type="ECO:0000256" key="3">
    <source>
        <dbReference type="ARBA" id="ARBA00023002"/>
    </source>
</evidence>
<organism evidence="5 6">
    <name type="scientific">Gulosibacter macacae</name>
    <dbReference type="NCBI Taxonomy" id="2488791"/>
    <lineage>
        <taxon>Bacteria</taxon>
        <taxon>Bacillati</taxon>
        <taxon>Actinomycetota</taxon>
        <taxon>Actinomycetes</taxon>
        <taxon>Micrococcales</taxon>
        <taxon>Microbacteriaceae</taxon>
        <taxon>Gulosibacter</taxon>
    </lineage>
</organism>
<evidence type="ECO:0000313" key="5">
    <source>
        <dbReference type="EMBL" id="RRJ86005.1"/>
    </source>
</evidence>
<dbReference type="FunFam" id="3.40.50.920:FF:000001">
    <property type="entry name" value="Pyruvate dehydrogenase E1 beta subunit"/>
    <property type="match status" value="1"/>
</dbReference>
<dbReference type="InterPro" id="IPR009014">
    <property type="entry name" value="Transketo_C/PFOR_II"/>
</dbReference>
<dbReference type="Gene3D" id="3.40.50.970">
    <property type="match status" value="1"/>
</dbReference>
<dbReference type="InterPro" id="IPR033248">
    <property type="entry name" value="Transketolase_C"/>
</dbReference>
<name>A0A3P3VTA0_9MICO</name>
<evidence type="ECO:0000256" key="2">
    <source>
        <dbReference type="ARBA" id="ARBA00012277"/>
    </source>
</evidence>
<dbReference type="CDD" id="cd07036">
    <property type="entry name" value="TPP_PYR_E1-PDHc-beta_like"/>
    <property type="match status" value="1"/>
</dbReference>
<dbReference type="Pfam" id="PF02780">
    <property type="entry name" value="Transketolase_C"/>
    <property type="match status" value="1"/>
</dbReference>
<protein>
    <recommendedName>
        <fullName evidence="2">3-methyl-2-oxobutanoate dehydrogenase (2-methylpropanoyl-transferring)</fullName>
        <ecNumber evidence="2">1.2.4.4</ecNumber>
    </recommendedName>
</protein>
<dbReference type="SUPFAM" id="SSF52922">
    <property type="entry name" value="TK C-terminal domain-like"/>
    <property type="match status" value="1"/>
</dbReference>
<dbReference type="PANTHER" id="PTHR42980:SF1">
    <property type="entry name" value="2-OXOISOVALERATE DEHYDROGENASE SUBUNIT BETA, MITOCHONDRIAL"/>
    <property type="match status" value="1"/>
</dbReference>
<dbReference type="InterPro" id="IPR029061">
    <property type="entry name" value="THDP-binding"/>
</dbReference>
<accession>A0A3P3VTA0</accession>
<evidence type="ECO:0000256" key="1">
    <source>
        <dbReference type="ARBA" id="ARBA00001964"/>
    </source>
</evidence>
<dbReference type="GO" id="GO:0003863">
    <property type="term" value="F:branched-chain 2-oxo acid dehydrogenase activity"/>
    <property type="evidence" value="ECO:0007669"/>
    <property type="project" value="UniProtKB-EC"/>
</dbReference>
<dbReference type="Gene3D" id="3.40.50.920">
    <property type="match status" value="1"/>
</dbReference>
<dbReference type="EC" id="1.2.4.4" evidence="2"/>
<dbReference type="EMBL" id="RQVS01000013">
    <property type="protein sequence ID" value="RRJ86005.1"/>
    <property type="molecule type" value="Genomic_DNA"/>
</dbReference>
<dbReference type="RefSeq" id="WP_124973320.1">
    <property type="nucleotide sequence ID" value="NZ_RQVS01000013.1"/>
</dbReference>
<dbReference type="PANTHER" id="PTHR42980">
    <property type="entry name" value="2-OXOISOVALERATE DEHYDROGENASE SUBUNIT BETA-RELATED"/>
    <property type="match status" value="1"/>
</dbReference>
<dbReference type="GO" id="GO:0007584">
    <property type="term" value="P:response to nutrient"/>
    <property type="evidence" value="ECO:0007669"/>
    <property type="project" value="TreeGrafter"/>
</dbReference>
<dbReference type="SUPFAM" id="SSF52518">
    <property type="entry name" value="Thiamin diphosphate-binding fold (THDP-binding)"/>
    <property type="match status" value="1"/>
</dbReference>
<feature type="domain" description="Transketolase-like pyrimidine-binding" evidence="4">
    <location>
        <begin position="21"/>
        <end position="196"/>
    </location>
</feature>
<reference evidence="5 6" key="1">
    <citation type="submission" date="2018-11" db="EMBL/GenBank/DDBJ databases">
        <title>YIM 102482-1 draft genome.</title>
        <authorList>
            <person name="Li G."/>
            <person name="Jiang Y."/>
        </authorList>
    </citation>
    <scope>NUCLEOTIDE SEQUENCE [LARGE SCALE GENOMIC DNA]</scope>
    <source>
        <strain evidence="5 6">YIM 102482-1</strain>
    </source>
</reference>
<proteinExistence type="predicted"/>
<dbReference type="GO" id="GO:0000287">
    <property type="term" value="F:magnesium ion binding"/>
    <property type="evidence" value="ECO:0007669"/>
    <property type="project" value="UniProtKB-ARBA"/>
</dbReference>
<dbReference type="InterPro" id="IPR005475">
    <property type="entry name" value="Transketolase-like_Pyr-bd"/>
</dbReference>
<evidence type="ECO:0000313" key="6">
    <source>
        <dbReference type="Proteomes" id="UP000274391"/>
    </source>
</evidence>
<sequence length="341" mass="36471">MTATLSPSAANETATPATEKLTMAGALGAALRDALTDDPSVVIYGEDVGPLGGVFRVTDGLAADFGPERVWDSPLAESGIVGTAIGMAMAGMRPVVEMQFDAFSYPAFEQVVSHVAKMRNRTRGAVELPMVIRIPTAGAIGGVEHHSDSSEAYWASTPGLTVVMPSNPADAYSMLRQAIDSQDPVVFMEPKSRYWMRGEVTRGADAELPLSSARVVREGTDVTLIAYGASVRTAMDAATRGAEEGLSVEVVDLRSLSPFDDETVSASVRKTSRAAVIHEAAQFGGYGAEVAARVTERNFHWLDAPILRIAGFDTPYPSPKLEEFYLPTAERVLAALDTWEW</sequence>
<evidence type="ECO:0000259" key="4">
    <source>
        <dbReference type="SMART" id="SM00861"/>
    </source>
</evidence>
<dbReference type="OrthoDB" id="3457658at2"/>
<keyword evidence="3" id="KW-0560">Oxidoreductase</keyword>
<keyword evidence="6" id="KW-1185">Reference proteome</keyword>
<dbReference type="AlphaFoldDB" id="A0A3P3VTA0"/>
<dbReference type="Proteomes" id="UP000274391">
    <property type="component" value="Unassembled WGS sequence"/>
</dbReference>
<dbReference type="GO" id="GO:0009083">
    <property type="term" value="P:branched-chain amino acid catabolic process"/>
    <property type="evidence" value="ECO:0007669"/>
    <property type="project" value="TreeGrafter"/>
</dbReference>
<dbReference type="FunFam" id="3.40.50.970:FF:000001">
    <property type="entry name" value="Pyruvate dehydrogenase E1 beta subunit"/>
    <property type="match status" value="1"/>
</dbReference>
<dbReference type="Pfam" id="PF02779">
    <property type="entry name" value="Transket_pyr"/>
    <property type="match status" value="1"/>
</dbReference>